<dbReference type="InterPro" id="IPR008948">
    <property type="entry name" value="L-Aspartase-like"/>
</dbReference>
<dbReference type="Proteomes" id="UP000323664">
    <property type="component" value="Unassembled WGS sequence"/>
</dbReference>
<evidence type="ECO:0000259" key="6">
    <source>
        <dbReference type="Pfam" id="PF00206"/>
    </source>
</evidence>
<evidence type="ECO:0000256" key="2">
    <source>
        <dbReference type="ARBA" id="ARBA00012338"/>
    </source>
</evidence>
<dbReference type="GO" id="GO:0042450">
    <property type="term" value="P:L-arginine biosynthetic process via ornithine"/>
    <property type="evidence" value="ECO:0007669"/>
    <property type="project" value="InterPro"/>
</dbReference>
<reference evidence="7 8" key="1">
    <citation type="journal article" date="2019" name="J. Ind. Microbiol. Biotechnol.">
        <title>Paenibacillus amylolyticus 27C64 has a diverse set of carbohydrate-active enzymes and complete pectin deconstruction system.</title>
        <authorList>
            <person name="Keggi C."/>
            <person name="Doran-Peterson J."/>
        </authorList>
    </citation>
    <scope>NUCLEOTIDE SEQUENCE [LARGE SCALE GENOMIC DNA]</scope>
    <source>
        <strain evidence="7 8">27C64</strain>
    </source>
</reference>
<gene>
    <name evidence="7" type="ORF">EC604_13080</name>
</gene>
<dbReference type="InterPro" id="IPR024083">
    <property type="entry name" value="Fumarase/histidase_N"/>
</dbReference>
<dbReference type="GO" id="GO:0004056">
    <property type="term" value="F:argininosuccinate lyase activity"/>
    <property type="evidence" value="ECO:0007669"/>
    <property type="project" value="UniProtKB-EC"/>
</dbReference>
<dbReference type="AlphaFoldDB" id="A0A5M9WT92"/>
<evidence type="ECO:0000313" key="7">
    <source>
        <dbReference type="EMBL" id="KAA8784781.1"/>
    </source>
</evidence>
<evidence type="ECO:0000256" key="1">
    <source>
        <dbReference type="ARBA" id="ARBA00004941"/>
    </source>
</evidence>
<dbReference type="PANTHER" id="PTHR43814">
    <property type="entry name" value="ARGININOSUCCINATE LYASE"/>
    <property type="match status" value="1"/>
</dbReference>
<protein>
    <recommendedName>
        <fullName evidence="2">argininosuccinate lyase</fullName>
        <ecNumber evidence="2">4.3.2.1</ecNumber>
    </recommendedName>
</protein>
<evidence type="ECO:0000313" key="8">
    <source>
        <dbReference type="Proteomes" id="UP000323664"/>
    </source>
</evidence>
<dbReference type="Gene3D" id="1.10.275.10">
    <property type="entry name" value="Fumarase/aspartase (N-terminal domain)"/>
    <property type="match status" value="1"/>
</dbReference>
<dbReference type="Gene3D" id="1.20.200.10">
    <property type="entry name" value="Fumarase/aspartase (Central domain)"/>
    <property type="match status" value="1"/>
</dbReference>
<dbReference type="PRINTS" id="PR00149">
    <property type="entry name" value="FUMRATELYASE"/>
</dbReference>
<dbReference type="GO" id="GO:0005829">
    <property type="term" value="C:cytosol"/>
    <property type="evidence" value="ECO:0007669"/>
    <property type="project" value="TreeGrafter"/>
</dbReference>
<dbReference type="UniPathway" id="UPA00068">
    <property type="reaction ID" value="UER00114"/>
</dbReference>
<evidence type="ECO:0000256" key="3">
    <source>
        <dbReference type="ARBA" id="ARBA00022571"/>
    </source>
</evidence>
<dbReference type="InterPro" id="IPR022761">
    <property type="entry name" value="Fumarate_lyase_N"/>
</dbReference>
<dbReference type="PRINTS" id="PR00145">
    <property type="entry name" value="ARGSUCLYASE"/>
</dbReference>
<dbReference type="Gene3D" id="1.10.40.30">
    <property type="entry name" value="Fumarase/aspartase (C-terminal domain)"/>
    <property type="match status" value="1"/>
</dbReference>
<dbReference type="InterPro" id="IPR009049">
    <property type="entry name" value="Argininosuccinate_lyase"/>
</dbReference>
<dbReference type="Pfam" id="PF00206">
    <property type="entry name" value="Lyase_1"/>
    <property type="match status" value="1"/>
</dbReference>
<dbReference type="RefSeq" id="WP_123064611.1">
    <property type="nucleotide sequence ID" value="NZ_RIAS01000006.1"/>
</dbReference>
<keyword evidence="5 7" id="KW-0456">Lyase</keyword>
<dbReference type="InterPro" id="IPR000362">
    <property type="entry name" value="Fumarate_lyase_fam"/>
</dbReference>
<sequence>MSSAFTGRIDNFPKEILHDEILEPQFNYEVEHLLEYYIQIEQVMLLEYVKMQCVSKDQGAEINSILTSITKDLLVASPENNMSDILFAIEKNVESSLSDSVPYWHADRSRNDVQACAQLMFARQELLQMITKLGFLIDEILNLAKQYTNTPMPGYTHFQSAQIITPGFYLSAMLDELIQIHKNWIHTYDNINKSPLAAGAMAGVELNWDRDSLARLLGFSDTNNNALRSVASRQWVLQISAELSVFSVLISRFLTDLMLWGSSEFQFIDLPGSLSGISSAMPQKKNFPILERIRGKCSHLAAFHNNFILGQKNTPYSNLVETSKESSTYFIDLSHTSQSILTLLTLVIQHLNFKEERMLSICKKDYFGGFSLANFLTIRDNIPYRKSQVIAGRYIMEAMRLNLSPQEYNAHILEQKCAEEGYSIQNPAEILSLSFDVENNLNLKTSYGSTNPSMVKTRIDHQLEEMTQCKNSLESRVANLSNSQMEREEQLARFL</sequence>
<dbReference type="PANTHER" id="PTHR43814:SF1">
    <property type="entry name" value="ARGININOSUCCINATE LYASE"/>
    <property type="match status" value="1"/>
</dbReference>
<evidence type="ECO:0000256" key="5">
    <source>
        <dbReference type="ARBA" id="ARBA00023239"/>
    </source>
</evidence>
<feature type="domain" description="Fumarate lyase N-terminal" evidence="6">
    <location>
        <begin position="99"/>
        <end position="298"/>
    </location>
</feature>
<evidence type="ECO:0000256" key="4">
    <source>
        <dbReference type="ARBA" id="ARBA00022605"/>
    </source>
</evidence>
<comment type="caution">
    <text evidence="7">The sequence shown here is derived from an EMBL/GenBank/DDBJ whole genome shotgun (WGS) entry which is preliminary data.</text>
</comment>
<organism evidence="7 8">
    <name type="scientific">Paenibacillus amylolyticus</name>
    <dbReference type="NCBI Taxonomy" id="1451"/>
    <lineage>
        <taxon>Bacteria</taxon>
        <taxon>Bacillati</taxon>
        <taxon>Bacillota</taxon>
        <taxon>Bacilli</taxon>
        <taxon>Bacillales</taxon>
        <taxon>Paenibacillaceae</taxon>
        <taxon>Paenibacillus</taxon>
    </lineage>
</organism>
<dbReference type="SUPFAM" id="SSF48557">
    <property type="entry name" value="L-aspartase-like"/>
    <property type="match status" value="1"/>
</dbReference>
<accession>A0A5M9WT92</accession>
<comment type="pathway">
    <text evidence="1">Amino-acid biosynthesis; L-arginine biosynthesis; L-arginine from L-ornithine and carbamoyl phosphate: step 3/3.</text>
</comment>
<keyword evidence="3" id="KW-0055">Arginine biosynthesis</keyword>
<dbReference type="EMBL" id="RIAS01000006">
    <property type="protein sequence ID" value="KAA8784781.1"/>
    <property type="molecule type" value="Genomic_DNA"/>
</dbReference>
<dbReference type="OrthoDB" id="9768878at2"/>
<dbReference type="EC" id="4.3.2.1" evidence="2"/>
<name>A0A5M9WT92_PAEAM</name>
<proteinExistence type="predicted"/>
<keyword evidence="4" id="KW-0028">Amino-acid biosynthesis</keyword>